<evidence type="ECO:0000313" key="2">
    <source>
        <dbReference type="EMBL" id="QNO49811.1"/>
    </source>
</evidence>
<dbReference type="Pfam" id="PF21349">
    <property type="entry name" value="RUBY_RBDX"/>
    <property type="match status" value="1"/>
</dbReference>
<name>A0A7G9YP77_9EURY</name>
<dbReference type="EMBL" id="MT631397">
    <property type="protein sequence ID" value="QNO49811.1"/>
    <property type="molecule type" value="Genomic_DNA"/>
</dbReference>
<dbReference type="EMBL" id="MT631400">
    <property type="protein sequence ID" value="QNO49950.1"/>
    <property type="molecule type" value="Genomic_DNA"/>
</dbReference>
<accession>A0A7G9YP77</accession>
<organism evidence="2">
    <name type="scientific">Candidatus Methanogaster sp. ANME-2c ERB4</name>
    <dbReference type="NCBI Taxonomy" id="2759911"/>
    <lineage>
        <taxon>Archaea</taxon>
        <taxon>Methanobacteriati</taxon>
        <taxon>Methanobacteriota</taxon>
        <taxon>Stenosarchaea group</taxon>
        <taxon>Methanomicrobia</taxon>
        <taxon>Methanosarcinales</taxon>
        <taxon>ANME-2 cluster</taxon>
        <taxon>Candidatus Methanogasteraceae</taxon>
        <taxon>Candidatus Methanogaster</taxon>
    </lineage>
</organism>
<evidence type="ECO:0000313" key="3">
    <source>
        <dbReference type="EMBL" id="QNO49950.1"/>
    </source>
</evidence>
<evidence type="ECO:0000259" key="1">
    <source>
        <dbReference type="Pfam" id="PF21349"/>
    </source>
</evidence>
<feature type="domain" description="Rubrerythrin rubredoxin-like" evidence="1">
    <location>
        <begin position="4"/>
        <end position="29"/>
    </location>
</feature>
<dbReference type="Gene3D" id="2.20.28.10">
    <property type="match status" value="1"/>
</dbReference>
<dbReference type="AlphaFoldDB" id="A0A7G9YP77"/>
<reference evidence="2" key="1">
    <citation type="submission" date="2020-06" db="EMBL/GenBank/DDBJ databases">
        <title>Unique genomic features of the anaerobic methanotrophic archaea.</title>
        <authorList>
            <person name="Chadwick G.L."/>
            <person name="Skennerton C.T."/>
            <person name="Laso-Perez R."/>
            <person name="Leu A.O."/>
            <person name="Speth D.R."/>
            <person name="Yu H."/>
            <person name="Morgan-Lang C."/>
            <person name="Hatzenpichler R."/>
            <person name="Goudeau D."/>
            <person name="Malmstrom R."/>
            <person name="Brazelton W.J."/>
            <person name="Woyke T."/>
            <person name="Hallam S.J."/>
            <person name="Tyson G.W."/>
            <person name="Wegener G."/>
            <person name="Boetius A."/>
            <person name="Orphan V."/>
        </authorList>
    </citation>
    <scope>NUCLEOTIDE SEQUENCE</scope>
</reference>
<proteinExistence type="predicted"/>
<gene>
    <name evidence="2" type="ORF">DBPBNLAN_00021</name>
    <name evidence="3" type="ORF">FNHNGOKL_00018</name>
</gene>
<dbReference type="InterPro" id="IPR048574">
    <property type="entry name" value="RUBY_RBDX"/>
</dbReference>
<sequence length="36" mass="4125">MAEYRCENCGYVTDADEAPAECPVCKHKETFEKIKD</sequence>
<protein>
    <recommendedName>
        <fullName evidence="1">Rubrerythrin rubredoxin-like domain-containing protein</fullName>
    </recommendedName>
</protein>
<dbReference type="SUPFAM" id="SSF57802">
    <property type="entry name" value="Rubredoxin-like"/>
    <property type="match status" value="1"/>
</dbReference>